<dbReference type="AlphaFoldDB" id="T1GZZ5"/>
<dbReference type="EMBL" id="CAQQ02029453">
    <property type="status" value="NOT_ANNOTATED_CDS"/>
    <property type="molecule type" value="Genomic_DNA"/>
</dbReference>
<proteinExistence type="predicted"/>
<sequence>MGWTCAGNGRECPGKNNVSLQTGRDIKRKKGRPRTKWSDVSYTQLANNSKKPCNMEGSKDQAESNSRLVISEKVQKLQYCLSSRMINVVNPWSNSVRRRVPL</sequence>
<organism evidence="2 3">
    <name type="scientific">Megaselia scalaris</name>
    <name type="common">Humpbacked fly</name>
    <name type="synonym">Phora scalaris</name>
    <dbReference type="NCBI Taxonomy" id="36166"/>
    <lineage>
        <taxon>Eukaryota</taxon>
        <taxon>Metazoa</taxon>
        <taxon>Ecdysozoa</taxon>
        <taxon>Arthropoda</taxon>
        <taxon>Hexapoda</taxon>
        <taxon>Insecta</taxon>
        <taxon>Pterygota</taxon>
        <taxon>Neoptera</taxon>
        <taxon>Endopterygota</taxon>
        <taxon>Diptera</taxon>
        <taxon>Brachycera</taxon>
        <taxon>Muscomorpha</taxon>
        <taxon>Platypezoidea</taxon>
        <taxon>Phoridae</taxon>
        <taxon>Megaseliini</taxon>
        <taxon>Megaselia</taxon>
    </lineage>
</organism>
<protein>
    <submittedName>
        <fullName evidence="2">Uncharacterized protein</fullName>
    </submittedName>
</protein>
<feature type="compositionally biased region" description="Basic residues" evidence="1">
    <location>
        <begin position="26"/>
        <end position="35"/>
    </location>
</feature>
<dbReference type="EnsemblMetazoa" id="MESCA009457-RA">
    <property type="protein sequence ID" value="MESCA009457-PA"/>
    <property type="gene ID" value="MESCA009457"/>
</dbReference>
<evidence type="ECO:0000256" key="1">
    <source>
        <dbReference type="SAM" id="MobiDB-lite"/>
    </source>
</evidence>
<accession>T1GZZ5</accession>
<reference evidence="2" key="2">
    <citation type="submission" date="2015-06" db="UniProtKB">
        <authorList>
            <consortium name="EnsemblMetazoa"/>
        </authorList>
    </citation>
    <scope>IDENTIFICATION</scope>
</reference>
<feature type="region of interest" description="Disordered" evidence="1">
    <location>
        <begin position="14"/>
        <end position="38"/>
    </location>
</feature>
<dbReference type="HOGENOM" id="CLU_2280606_0_0_1"/>
<evidence type="ECO:0000313" key="3">
    <source>
        <dbReference type="Proteomes" id="UP000015102"/>
    </source>
</evidence>
<dbReference type="Proteomes" id="UP000015102">
    <property type="component" value="Unassembled WGS sequence"/>
</dbReference>
<dbReference type="EMBL" id="CAQQ02029454">
    <property type="status" value="NOT_ANNOTATED_CDS"/>
    <property type="molecule type" value="Genomic_DNA"/>
</dbReference>
<keyword evidence="3" id="KW-1185">Reference proteome</keyword>
<reference evidence="3" key="1">
    <citation type="submission" date="2013-02" db="EMBL/GenBank/DDBJ databases">
        <authorList>
            <person name="Hughes D."/>
        </authorList>
    </citation>
    <scope>NUCLEOTIDE SEQUENCE</scope>
    <source>
        <strain>Durham</strain>
        <strain evidence="3">NC isolate 2 -- Noor lab</strain>
    </source>
</reference>
<name>T1GZZ5_MEGSC</name>
<evidence type="ECO:0000313" key="2">
    <source>
        <dbReference type="EnsemblMetazoa" id="MESCA009457-PA"/>
    </source>
</evidence>